<dbReference type="SUPFAM" id="SSF52540">
    <property type="entry name" value="P-loop containing nucleoside triphosphate hydrolases"/>
    <property type="match status" value="1"/>
</dbReference>
<protein>
    <submittedName>
        <fullName evidence="2">Chromosome partitioning protein</fullName>
    </submittedName>
</protein>
<reference evidence="2 3" key="1">
    <citation type="submission" date="2019-03" db="EMBL/GenBank/DDBJ databases">
        <title>Genomic Encyclopedia of Type Strains, Phase IV (KMG-IV): sequencing the most valuable type-strain genomes for metagenomic binning, comparative biology and taxonomic classification.</title>
        <authorList>
            <person name="Goeker M."/>
        </authorList>
    </citation>
    <scope>NUCLEOTIDE SEQUENCE [LARGE SCALE GENOMIC DNA]</scope>
    <source>
        <strain evidence="2 3">DSM 11170</strain>
    </source>
</reference>
<dbReference type="InterPro" id="IPR027417">
    <property type="entry name" value="P-loop_NTPase"/>
</dbReference>
<dbReference type="Gene3D" id="3.40.50.300">
    <property type="entry name" value="P-loop containing nucleotide triphosphate hydrolases"/>
    <property type="match status" value="1"/>
</dbReference>
<evidence type="ECO:0000313" key="3">
    <source>
        <dbReference type="Proteomes" id="UP000294813"/>
    </source>
</evidence>
<dbReference type="PANTHER" id="PTHR13696:SF99">
    <property type="entry name" value="COBYRINIC ACID AC-DIAMIDE SYNTHASE"/>
    <property type="match status" value="1"/>
</dbReference>
<comment type="caution">
    <text evidence="2">The sequence shown here is derived from an EMBL/GenBank/DDBJ whole genome shotgun (WGS) entry which is preliminary data.</text>
</comment>
<organism evidence="2 3">
    <name type="scientific">Heliophilum fasciatum</name>
    <dbReference type="NCBI Taxonomy" id="35700"/>
    <lineage>
        <taxon>Bacteria</taxon>
        <taxon>Bacillati</taxon>
        <taxon>Bacillota</taxon>
        <taxon>Clostridia</taxon>
        <taxon>Eubacteriales</taxon>
        <taxon>Heliobacteriaceae</taxon>
        <taxon>Heliophilum</taxon>
    </lineage>
</organism>
<evidence type="ECO:0000259" key="1">
    <source>
        <dbReference type="Pfam" id="PF13614"/>
    </source>
</evidence>
<gene>
    <name evidence="2" type="ORF">EDD73_14515</name>
</gene>
<name>A0A4R2RC01_9FIRM</name>
<accession>A0A4R2RC01</accession>
<feature type="domain" description="AAA" evidence="1">
    <location>
        <begin position="5"/>
        <end position="196"/>
    </location>
</feature>
<dbReference type="Proteomes" id="UP000294813">
    <property type="component" value="Unassembled WGS sequence"/>
</dbReference>
<keyword evidence="3" id="KW-1185">Reference proteome</keyword>
<evidence type="ECO:0000313" key="2">
    <source>
        <dbReference type="EMBL" id="TCP59904.1"/>
    </source>
</evidence>
<dbReference type="InterPro" id="IPR025669">
    <property type="entry name" value="AAA_dom"/>
</dbReference>
<dbReference type="InterPro" id="IPR050678">
    <property type="entry name" value="DNA_Partitioning_ATPase"/>
</dbReference>
<dbReference type="Pfam" id="PF13614">
    <property type="entry name" value="AAA_31"/>
    <property type="match status" value="1"/>
</dbReference>
<sequence length="272" mass="31417">MSCSVVSFMNMKGGVGKTTICVNLACCLSKHFGKKVLLIDFDPQSNASQYIIPEKPYNKILREEKTIYRIYKDSDRYSTVLGEKEEEINIEPNDILYSVNMNFDLLTGDLRLVQIGQGESTVVTKLNSYLELYKLREEYEFIFIDCPPTQSVYTSSALLASDYYIMPVKPDYLSSIGVELFFSSIRRHNRTATKKVKALGIIFSLVKGYSYYKDKMEEFKSANPLHVFENTLRDSSGIARATEKHRFLYDDQEYRDDIINITEEFLERITSM</sequence>
<dbReference type="EMBL" id="SLXT01000045">
    <property type="protein sequence ID" value="TCP59904.1"/>
    <property type="molecule type" value="Genomic_DNA"/>
</dbReference>
<dbReference type="CDD" id="cd02042">
    <property type="entry name" value="ParAB_family"/>
    <property type="match status" value="1"/>
</dbReference>
<dbReference type="RefSeq" id="WP_131921017.1">
    <property type="nucleotide sequence ID" value="NZ_JAOQNU010000046.1"/>
</dbReference>
<dbReference type="AlphaFoldDB" id="A0A4R2RC01"/>
<proteinExistence type="predicted"/>
<dbReference type="PANTHER" id="PTHR13696">
    <property type="entry name" value="P-LOOP CONTAINING NUCLEOSIDE TRIPHOSPHATE HYDROLASE"/>
    <property type="match status" value="1"/>
</dbReference>
<dbReference type="OrthoDB" id="9815116at2"/>